<name>A0ABT7DPB7_9ACTN</name>
<dbReference type="PANTHER" id="PTHR13061:SF29">
    <property type="entry name" value="GAMMA CARBONIC ANHYDRASE-LIKE 1, MITOCHONDRIAL-RELATED"/>
    <property type="match status" value="1"/>
</dbReference>
<gene>
    <name evidence="1" type="ORF">QNJ86_06130</name>
</gene>
<dbReference type="Pfam" id="PF00132">
    <property type="entry name" value="Hexapep"/>
    <property type="match status" value="1"/>
</dbReference>
<dbReference type="RefSeq" id="WP_283831721.1">
    <property type="nucleotide sequence ID" value="NZ_JASJEU010000012.1"/>
</dbReference>
<reference evidence="1 2" key="1">
    <citation type="submission" date="2023-05" db="EMBL/GenBank/DDBJ databases">
        <title>Gordonibacter KGMB12511T sp. nov., isolated from faeces of healthy Korean.</title>
        <authorList>
            <person name="Kim H.S."/>
            <person name="Kim J.-S."/>
            <person name="Suh M.K."/>
            <person name="Eom M.K."/>
            <person name="Do H.E."/>
            <person name="Lee J.-S."/>
        </authorList>
    </citation>
    <scope>NUCLEOTIDE SEQUENCE [LARGE SCALE GENOMIC DNA]</scope>
    <source>
        <strain evidence="1 2">KGMB12511</strain>
    </source>
</reference>
<dbReference type="Gene3D" id="2.160.10.10">
    <property type="entry name" value="Hexapeptide repeat proteins"/>
    <property type="match status" value="1"/>
</dbReference>
<evidence type="ECO:0000313" key="1">
    <source>
        <dbReference type="EMBL" id="MDJ1650371.1"/>
    </source>
</evidence>
<sequence>MSLTDTICPQEPQPNRYRRVKAHPTARLSPTASIMGDVTLGRDVCVLDFACLRGDDEAIFIGDETNIQEGAIVHVFEGFPVTVGQHVTVGHRALLHGCTIGDNTLVGMGATVMNGARIGSGCVIAAGALVSEGKEFPDNCLIMGVPARLKRMLSPEEVQRMCTDAGDEYLRVSAAMLEEGLLCHPAPDMNVHVPEVGATQE</sequence>
<dbReference type="CDD" id="cd04645">
    <property type="entry name" value="LbH_gamma_CA_like"/>
    <property type="match status" value="1"/>
</dbReference>
<dbReference type="InterPro" id="IPR050484">
    <property type="entry name" value="Transf_Hexapept/Carb_Anhydrase"/>
</dbReference>
<dbReference type="SUPFAM" id="SSF51161">
    <property type="entry name" value="Trimeric LpxA-like enzymes"/>
    <property type="match status" value="1"/>
</dbReference>
<dbReference type="InterPro" id="IPR011004">
    <property type="entry name" value="Trimer_LpxA-like_sf"/>
</dbReference>
<evidence type="ECO:0000313" key="2">
    <source>
        <dbReference type="Proteomes" id="UP001232750"/>
    </source>
</evidence>
<comment type="caution">
    <text evidence="1">The sequence shown here is derived from an EMBL/GenBank/DDBJ whole genome shotgun (WGS) entry which is preliminary data.</text>
</comment>
<dbReference type="InterPro" id="IPR001451">
    <property type="entry name" value="Hexapep"/>
</dbReference>
<organism evidence="1 2">
    <name type="scientific">Gordonibacter faecis</name>
    <dbReference type="NCBI Taxonomy" id="3047475"/>
    <lineage>
        <taxon>Bacteria</taxon>
        <taxon>Bacillati</taxon>
        <taxon>Actinomycetota</taxon>
        <taxon>Coriobacteriia</taxon>
        <taxon>Eggerthellales</taxon>
        <taxon>Eggerthellaceae</taxon>
        <taxon>Gordonibacter</taxon>
    </lineage>
</organism>
<dbReference type="Proteomes" id="UP001232750">
    <property type="component" value="Unassembled WGS sequence"/>
</dbReference>
<dbReference type="EMBL" id="JASJEU010000012">
    <property type="protein sequence ID" value="MDJ1650371.1"/>
    <property type="molecule type" value="Genomic_DNA"/>
</dbReference>
<keyword evidence="2" id="KW-1185">Reference proteome</keyword>
<accession>A0ABT7DPB7</accession>
<proteinExistence type="predicted"/>
<dbReference type="PANTHER" id="PTHR13061">
    <property type="entry name" value="DYNACTIN SUBUNIT P25"/>
    <property type="match status" value="1"/>
</dbReference>
<protein>
    <submittedName>
        <fullName evidence="1">Gamma carbonic anhydrase family protein</fullName>
    </submittedName>
</protein>
<dbReference type="InterPro" id="IPR047324">
    <property type="entry name" value="LbH_gamma_CA-like"/>
</dbReference>